<reference evidence="6 7" key="1">
    <citation type="journal article" date="2023" name="G3 (Bethesda)">
        <title>A haplotype-resolved chromosome-scale genome for Quercus rubra L. provides insights into the genetics of adaptive traits for red oak species.</title>
        <authorList>
            <person name="Kapoor B."/>
            <person name="Jenkins J."/>
            <person name="Schmutz J."/>
            <person name="Zhebentyayeva T."/>
            <person name="Kuelheim C."/>
            <person name="Coggeshall M."/>
            <person name="Heim C."/>
            <person name="Lasky J.R."/>
            <person name="Leites L."/>
            <person name="Islam-Faridi N."/>
            <person name="Romero-Severson J."/>
            <person name="DeLeo V.L."/>
            <person name="Lucas S.M."/>
            <person name="Lazic D."/>
            <person name="Gailing O."/>
            <person name="Carlson J."/>
            <person name="Staton M."/>
        </authorList>
    </citation>
    <scope>NUCLEOTIDE SEQUENCE [LARGE SCALE GENOMIC DNA]</scope>
    <source>
        <strain evidence="6">Pseudo-F2</strain>
    </source>
</reference>
<dbReference type="InterPro" id="IPR036396">
    <property type="entry name" value="Cyt_P450_sf"/>
</dbReference>
<keyword evidence="3 4" id="KW-0408">Iron</keyword>
<dbReference type="GO" id="GO:0005506">
    <property type="term" value="F:iron ion binding"/>
    <property type="evidence" value="ECO:0007669"/>
    <property type="project" value="InterPro"/>
</dbReference>
<evidence type="ECO:0000256" key="3">
    <source>
        <dbReference type="ARBA" id="ARBA00023004"/>
    </source>
</evidence>
<evidence type="ECO:0000313" key="6">
    <source>
        <dbReference type="EMBL" id="KAK4589404.1"/>
    </source>
</evidence>
<feature type="binding site" description="axial binding residue" evidence="4">
    <location>
        <position position="419"/>
    </location>
    <ligand>
        <name>heme</name>
        <dbReference type="ChEBI" id="CHEBI:30413"/>
    </ligand>
    <ligandPart>
        <name>Fe</name>
        <dbReference type="ChEBI" id="CHEBI:18248"/>
    </ligandPart>
</feature>
<dbReference type="AlphaFoldDB" id="A0AAN7ITZ6"/>
<keyword evidence="7" id="KW-1185">Reference proteome</keyword>
<feature type="transmembrane region" description="Helical" evidence="5">
    <location>
        <begin position="12"/>
        <end position="28"/>
    </location>
</feature>
<dbReference type="Pfam" id="PF00067">
    <property type="entry name" value="p450"/>
    <property type="match status" value="2"/>
</dbReference>
<evidence type="ECO:0008006" key="8">
    <source>
        <dbReference type="Google" id="ProtNLM"/>
    </source>
</evidence>
<comment type="cofactor">
    <cofactor evidence="4">
        <name>heme</name>
        <dbReference type="ChEBI" id="CHEBI:30413"/>
    </cofactor>
</comment>
<sequence>MELFFLSLQRLPTIFLALIAILSLSLLLKQRKVKKAYNLPPGPPKLPIIGNLHQVGKLNHRSLWKLSQKYGPAMLLQLGQMQTLVISSPQMAKEVLKTNAAECCTRPISYAQQKLTYNFLTLAFCPYNDSWKNMRKIFRMELLSTNRVQSFEYKRKAKISELINSITQASPNPIDLSKKALSLFVQETMKLFGMVATLDMLPWPGRIMDALTGLPRRIEYCHSRFDSFFEMLLKEHLDLAMQRSEQDIIDVLLSLSNDEKVHFSPNKEHIKAVLMDIVLGGVDTSSITIVWAMTELVRNPRVMKKAQAEIRSYVGMKPYVDESELENLHYLKMVVKETLRLHPPGTLLLPRVVMSHFKIGDYDISPKTRILINVWAIGRDPNTWKNPNEFYPERFEDNAIDFRGQNFELLPFRSGRRMCSGITMGSTVVMVTLANLLYRFDWKLPNGMKGEDVSVEEGVGLNIYRKLPLYLVPVIYDFERTLEQ</sequence>
<dbReference type="CDD" id="cd11072">
    <property type="entry name" value="CYP71-like"/>
    <property type="match status" value="1"/>
</dbReference>
<dbReference type="PRINTS" id="PR00463">
    <property type="entry name" value="EP450I"/>
</dbReference>
<dbReference type="Gene3D" id="1.10.630.10">
    <property type="entry name" value="Cytochrome P450"/>
    <property type="match status" value="1"/>
</dbReference>
<feature type="transmembrane region" description="Helical" evidence="5">
    <location>
        <begin position="418"/>
        <end position="438"/>
    </location>
</feature>
<dbReference type="PANTHER" id="PTHR47955">
    <property type="entry name" value="CYTOCHROME P450 FAMILY 71 PROTEIN"/>
    <property type="match status" value="1"/>
</dbReference>
<evidence type="ECO:0000256" key="5">
    <source>
        <dbReference type="SAM" id="Phobius"/>
    </source>
</evidence>
<dbReference type="GO" id="GO:0020037">
    <property type="term" value="F:heme binding"/>
    <property type="evidence" value="ECO:0007669"/>
    <property type="project" value="InterPro"/>
</dbReference>
<dbReference type="SUPFAM" id="SSF48264">
    <property type="entry name" value="Cytochrome P450"/>
    <property type="match status" value="1"/>
</dbReference>
<dbReference type="FunFam" id="1.10.630.10:FF:000011">
    <property type="entry name" value="Cytochrome P450 83B1"/>
    <property type="match status" value="1"/>
</dbReference>
<gene>
    <name evidence="6" type="ORF">RGQ29_020114</name>
</gene>
<protein>
    <recommendedName>
        <fullName evidence="8">Cytochrome P450</fullName>
    </recommendedName>
</protein>
<name>A0AAN7ITZ6_QUERU</name>
<dbReference type="PRINTS" id="PR00385">
    <property type="entry name" value="P450"/>
</dbReference>
<comment type="similarity">
    <text evidence="1">Belongs to the cytochrome P450 family.</text>
</comment>
<keyword evidence="4" id="KW-0349">Heme</keyword>
<dbReference type="InterPro" id="IPR001128">
    <property type="entry name" value="Cyt_P450"/>
</dbReference>
<dbReference type="EMBL" id="JAXUIC010000005">
    <property type="protein sequence ID" value="KAK4589404.1"/>
    <property type="molecule type" value="Genomic_DNA"/>
</dbReference>
<keyword evidence="5" id="KW-0472">Membrane</keyword>
<dbReference type="GO" id="GO:0004497">
    <property type="term" value="F:monooxygenase activity"/>
    <property type="evidence" value="ECO:0007669"/>
    <property type="project" value="InterPro"/>
</dbReference>
<proteinExistence type="inferred from homology"/>
<evidence type="ECO:0000313" key="7">
    <source>
        <dbReference type="Proteomes" id="UP001324115"/>
    </source>
</evidence>
<dbReference type="Proteomes" id="UP001324115">
    <property type="component" value="Unassembled WGS sequence"/>
</dbReference>
<organism evidence="6 7">
    <name type="scientific">Quercus rubra</name>
    <name type="common">Northern red oak</name>
    <name type="synonym">Quercus borealis</name>
    <dbReference type="NCBI Taxonomy" id="3512"/>
    <lineage>
        <taxon>Eukaryota</taxon>
        <taxon>Viridiplantae</taxon>
        <taxon>Streptophyta</taxon>
        <taxon>Embryophyta</taxon>
        <taxon>Tracheophyta</taxon>
        <taxon>Spermatophyta</taxon>
        <taxon>Magnoliopsida</taxon>
        <taxon>eudicotyledons</taxon>
        <taxon>Gunneridae</taxon>
        <taxon>Pentapetalae</taxon>
        <taxon>rosids</taxon>
        <taxon>fabids</taxon>
        <taxon>Fagales</taxon>
        <taxon>Fagaceae</taxon>
        <taxon>Quercus</taxon>
    </lineage>
</organism>
<comment type="caution">
    <text evidence="6">The sequence shown here is derived from an EMBL/GenBank/DDBJ whole genome shotgun (WGS) entry which is preliminary data.</text>
</comment>
<evidence type="ECO:0000256" key="2">
    <source>
        <dbReference type="ARBA" id="ARBA00022723"/>
    </source>
</evidence>
<dbReference type="PANTHER" id="PTHR47955:SF11">
    <property type="entry name" value="4-HYDROXYPHENYLACETALDEHYDE OXIME MONOOXYGENASE"/>
    <property type="match status" value="1"/>
</dbReference>
<accession>A0AAN7ITZ6</accession>
<dbReference type="InterPro" id="IPR002401">
    <property type="entry name" value="Cyt_P450_E_grp-I"/>
</dbReference>
<keyword evidence="5" id="KW-1133">Transmembrane helix</keyword>
<keyword evidence="5" id="KW-0812">Transmembrane</keyword>
<keyword evidence="2 4" id="KW-0479">Metal-binding</keyword>
<evidence type="ECO:0000256" key="4">
    <source>
        <dbReference type="PIRSR" id="PIRSR602401-1"/>
    </source>
</evidence>
<dbReference type="GO" id="GO:0016705">
    <property type="term" value="F:oxidoreductase activity, acting on paired donors, with incorporation or reduction of molecular oxygen"/>
    <property type="evidence" value="ECO:0007669"/>
    <property type="project" value="InterPro"/>
</dbReference>
<evidence type="ECO:0000256" key="1">
    <source>
        <dbReference type="ARBA" id="ARBA00010617"/>
    </source>
</evidence>